<evidence type="ECO:0000313" key="2">
    <source>
        <dbReference type="EMBL" id="KAG2103789.1"/>
    </source>
</evidence>
<feature type="signal peptide" evidence="1">
    <location>
        <begin position="1"/>
        <end position="23"/>
    </location>
</feature>
<protein>
    <recommendedName>
        <fullName evidence="4">Hydrophobin</fullName>
    </recommendedName>
</protein>
<keyword evidence="1" id="KW-0732">Signal</keyword>
<dbReference type="EMBL" id="JABBWM010000043">
    <property type="protein sequence ID" value="KAG2103789.1"/>
    <property type="molecule type" value="Genomic_DNA"/>
</dbReference>
<dbReference type="Proteomes" id="UP000823399">
    <property type="component" value="Unassembled WGS sequence"/>
</dbReference>
<organism evidence="2 3">
    <name type="scientific">Suillus discolor</name>
    <dbReference type="NCBI Taxonomy" id="1912936"/>
    <lineage>
        <taxon>Eukaryota</taxon>
        <taxon>Fungi</taxon>
        <taxon>Dikarya</taxon>
        <taxon>Basidiomycota</taxon>
        <taxon>Agaricomycotina</taxon>
        <taxon>Agaricomycetes</taxon>
        <taxon>Agaricomycetidae</taxon>
        <taxon>Boletales</taxon>
        <taxon>Suillineae</taxon>
        <taxon>Suillaceae</taxon>
        <taxon>Suillus</taxon>
    </lineage>
</organism>
<comment type="caution">
    <text evidence="2">The sequence shown here is derived from an EMBL/GenBank/DDBJ whole genome shotgun (WGS) entry which is preliminary data.</text>
</comment>
<evidence type="ECO:0000256" key="1">
    <source>
        <dbReference type="SAM" id="SignalP"/>
    </source>
</evidence>
<accession>A0A9P7F3C4</accession>
<dbReference type="GeneID" id="64700205"/>
<reference evidence="2" key="1">
    <citation type="journal article" date="2020" name="New Phytol.">
        <title>Comparative genomics reveals dynamic genome evolution in host specialist ectomycorrhizal fungi.</title>
        <authorList>
            <person name="Lofgren L.A."/>
            <person name="Nguyen N.H."/>
            <person name="Vilgalys R."/>
            <person name="Ruytinx J."/>
            <person name="Liao H.L."/>
            <person name="Branco S."/>
            <person name="Kuo A."/>
            <person name="LaButti K."/>
            <person name="Lipzen A."/>
            <person name="Andreopoulos W."/>
            <person name="Pangilinan J."/>
            <person name="Riley R."/>
            <person name="Hundley H."/>
            <person name="Na H."/>
            <person name="Barry K."/>
            <person name="Grigoriev I.V."/>
            <person name="Stajich J.E."/>
            <person name="Kennedy P.G."/>
        </authorList>
    </citation>
    <scope>NUCLEOTIDE SEQUENCE</scope>
    <source>
        <strain evidence="2">FC423</strain>
    </source>
</reference>
<dbReference type="RefSeq" id="XP_041290686.1">
    <property type="nucleotide sequence ID" value="XM_041437946.1"/>
</dbReference>
<proteinExistence type="predicted"/>
<dbReference type="AlphaFoldDB" id="A0A9P7F3C4"/>
<feature type="non-terminal residue" evidence="2">
    <location>
        <position position="78"/>
    </location>
</feature>
<name>A0A9P7F3C4_9AGAM</name>
<keyword evidence="3" id="KW-1185">Reference proteome</keyword>
<feature type="chain" id="PRO_5040112200" description="Hydrophobin" evidence="1">
    <location>
        <begin position="24"/>
        <end position="78"/>
    </location>
</feature>
<sequence length="78" mass="8371">MHFSFLRVVTVVAALTKSTSVTAAKCAIIGQACGTTSPTGLICCDDLFCGPLRLVPIGVRKFFHILRGTLKIQMFGKL</sequence>
<gene>
    <name evidence="2" type="ORF">F5147DRAFT_705596</name>
</gene>
<evidence type="ECO:0000313" key="3">
    <source>
        <dbReference type="Proteomes" id="UP000823399"/>
    </source>
</evidence>
<evidence type="ECO:0008006" key="4">
    <source>
        <dbReference type="Google" id="ProtNLM"/>
    </source>
</evidence>
<dbReference type="OrthoDB" id="2686984at2759"/>